<dbReference type="EMBL" id="JANBPG010000002">
    <property type="protein sequence ID" value="KAJ1902366.1"/>
    <property type="molecule type" value="Genomic_DNA"/>
</dbReference>
<comment type="caution">
    <text evidence="1">The sequence shown here is derived from an EMBL/GenBank/DDBJ whole genome shotgun (WGS) entry which is preliminary data.</text>
</comment>
<keyword evidence="2" id="KW-1185">Reference proteome</keyword>
<dbReference type="EC" id="2.3.1.7" evidence="1"/>
<name>A0ACC1IX29_9FUNG</name>
<organism evidence="1 2">
    <name type="scientific">Kickxella alabastrina</name>
    <dbReference type="NCBI Taxonomy" id="61397"/>
    <lineage>
        <taxon>Eukaryota</taxon>
        <taxon>Fungi</taxon>
        <taxon>Fungi incertae sedis</taxon>
        <taxon>Zoopagomycota</taxon>
        <taxon>Kickxellomycotina</taxon>
        <taxon>Kickxellomycetes</taxon>
        <taxon>Kickxellales</taxon>
        <taxon>Kickxellaceae</taxon>
        <taxon>Kickxella</taxon>
    </lineage>
</organism>
<accession>A0ACC1IX29</accession>
<gene>
    <name evidence="1" type="primary">CAT2_1</name>
    <name evidence="1" type="ORF">LPJ66_000126</name>
</gene>
<proteinExistence type="predicted"/>
<dbReference type="Proteomes" id="UP001150581">
    <property type="component" value="Unassembled WGS sequence"/>
</dbReference>
<sequence>MTMLSSQPPTPHVSVTKLPLHAQPSGPRLCTETTRSISQLSGKLFTHQLSLPRLPVPPLLQTLSKYAQSLEPLLSPDNLSKSKRIISEFAHSRQADELQSRLEARAADPECANWLEEWWDELSYMACRHPVIPYVSYHYSFNNDPGCTRANQRAAKLVCGALDFRRMLVNGVLEPDMAKTGPLCSHSYNHMFNACRIPARPSDYCRLSSYARESIVVIRSNRFFSFTFAHSDGSLLCADEIEGVLDRIVAAAATKNDSDNGGNNVVLSVGILTADNRDSWADTRQELMRLSEENAWALDEIEASAFVVSLESGAPESAEEFSHAVWHGNGRNRWFDKPCQFVVFDNARAGFNGEHSMMDGTPTCRLVEYVMEYSERQEQQKQQQPKIHKFTDILPFHELKFTTSPAIIKAVERAEALFNSGVAQQHLYVLNFTAYGKEQIKHLGCSPDAYIQMVIQLAYTRLHGIARPTYESSMTRKFLHGRTETCRSVTTESTSWCRSMDTEACPRQERIRLFRLALDRHTMLTREAVEGLGVDRHLLGLRMCLHADEEMPALFEDSAYAYSSHWFLSTSQISSEKFASYGWSEVTPRGYGIAYNIRRLCLVIHITCMRNEHGLDSEKLAGHFETAAMDVRDMMLSEGSLK</sequence>
<evidence type="ECO:0000313" key="2">
    <source>
        <dbReference type="Proteomes" id="UP001150581"/>
    </source>
</evidence>
<keyword evidence="1" id="KW-0012">Acyltransferase</keyword>
<protein>
    <submittedName>
        <fullName evidence="1">Carnitine O-acetyltransferase mitochondrial</fullName>
        <ecNumber evidence="1">2.3.1.7</ecNumber>
    </submittedName>
</protein>
<keyword evidence="1" id="KW-0808">Transferase</keyword>
<evidence type="ECO:0000313" key="1">
    <source>
        <dbReference type="EMBL" id="KAJ1902366.1"/>
    </source>
</evidence>
<reference evidence="1" key="1">
    <citation type="submission" date="2022-07" db="EMBL/GenBank/DDBJ databases">
        <title>Phylogenomic reconstructions and comparative analyses of Kickxellomycotina fungi.</title>
        <authorList>
            <person name="Reynolds N.K."/>
            <person name="Stajich J.E."/>
            <person name="Barry K."/>
            <person name="Grigoriev I.V."/>
            <person name="Crous P."/>
            <person name="Smith M.E."/>
        </authorList>
    </citation>
    <scope>NUCLEOTIDE SEQUENCE</scope>
    <source>
        <strain evidence="1">Benny 63K</strain>
    </source>
</reference>